<proteinExistence type="predicted"/>
<accession>A0A6N2AHM3</accession>
<name>A0A6N2AHM3_SOLCI</name>
<evidence type="ECO:0000313" key="1">
    <source>
        <dbReference type="EMBL" id="TMW80621.1"/>
    </source>
</evidence>
<dbReference type="AlphaFoldDB" id="A0A6N2AHM3"/>
<feature type="non-terminal residue" evidence="1">
    <location>
        <position position="113"/>
    </location>
</feature>
<protein>
    <submittedName>
        <fullName evidence="1">Uncharacterized protein</fullName>
    </submittedName>
</protein>
<sequence length="113" mass="12467">RSVVSTTVRTAIPSLHNVVDILPSFSMGLSQDFGFDVGSLGKSNQVIQEQTMEELRSKKKNDPTAIQQVINNAKARGIKIVQGRRKRKVVNIESEENASEVAGSEEHNIHEVL</sequence>
<gene>
    <name evidence="1" type="ORF">EJD97_017731</name>
</gene>
<reference evidence="1" key="1">
    <citation type="submission" date="2019-05" db="EMBL/GenBank/DDBJ databases">
        <title>The de novo reference genome and transcriptome assemblies of the wild tomato species Solanum chilense.</title>
        <authorList>
            <person name="Stam R."/>
            <person name="Nosenko T."/>
            <person name="Hoerger A.C."/>
            <person name="Stephan W."/>
            <person name="Seidel M.A."/>
            <person name="Kuhn J.M.M."/>
            <person name="Haberer G."/>
            <person name="Tellier A."/>
        </authorList>
    </citation>
    <scope>NUCLEOTIDE SEQUENCE</scope>
    <source>
        <tissue evidence="1">Mature leaves</tissue>
    </source>
</reference>
<dbReference type="EMBL" id="RXGB01047386">
    <property type="protein sequence ID" value="TMW80621.1"/>
    <property type="molecule type" value="Genomic_DNA"/>
</dbReference>
<comment type="caution">
    <text evidence="1">The sequence shown here is derived from an EMBL/GenBank/DDBJ whole genome shotgun (WGS) entry which is preliminary data.</text>
</comment>
<organism evidence="1">
    <name type="scientific">Solanum chilense</name>
    <name type="common">Tomato</name>
    <name type="synonym">Lycopersicon chilense</name>
    <dbReference type="NCBI Taxonomy" id="4083"/>
    <lineage>
        <taxon>Eukaryota</taxon>
        <taxon>Viridiplantae</taxon>
        <taxon>Streptophyta</taxon>
        <taxon>Embryophyta</taxon>
        <taxon>Tracheophyta</taxon>
        <taxon>Spermatophyta</taxon>
        <taxon>Magnoliopsida</taxon>
        <taxon>eudicotyledons</taxon>
        <taxon>Gunneridae</taxon>
        <taxon>Pentapetalae</taxon>
        <taxon>asterids</taxon>
        <taxon>lamiids</taxon>
        <taxon>Solanales</taxon>
        <taxon>Solanaceae</taxon>
        <taxon>Solanoideae</taxon>
        <taxon>Solaneae</taxon>
        <taxon>Solanum</taxon>
        <taxon>Solanum subgen. Lycopersicon</taxon>
    </lineage>
</organism>
<feature type="non-terminal residue" evidence="1">
    <location>
        <position position="1"/>
    </location>
</feature>